<dbReference type="PANTHER" id="PTHR44196:SF1">
    <property type="entry name" value="DEHYDROGENASE_REDUCTASE SDR FAMILY MEMBER 7B"/>
    <property type="match status" value="1"/>
</dbReference>
<dbReference type="AlphaFoldDB" id="A0A8J7N091"/>
<dbReference type="Proteomes" id="UP000619033">
    <property type="component" value="Unassembled WGS sequence"/>
</dbReference>
<dbReference type="FunFam" id="3.40.50.720:FF:000047">
    <property type="entry name" value="NADP-dependent L-serine/L-allo-threonine dehydrogenase"/>
    <property type="match status" value="1"/>
</dbReference>
<dbReference type="PANTHER" id="PTHR44196">
    <property type="entry name" value="DEHYDROGENASE/REDUCTASE SDR FAMILY MEMBER 7B"/>
    <property type="match status" value="1"/>
</dbReference>
<dbReference type="RefSeq" id="WP_202662731.1">
    <property type="nucleotide sequence ID" value="NZ_JAESVP010000016.1"/>
</dbReference>
<dbReference type="EMBL" id="JAESVP010000016">
    <property type="protein sequence ID" value="MBL4930164.1"/>
    <property type="molecule type" value="Genomic_DNA"/>
</dbReference>
<accession>A0A8J7N091</accession>
<dbReference type="PRINTS" id="PR00081">
    <property type="entry name" value="GDHRDH"/>
</dbReference>
<gene>
    <name evidence="5" type="ORF">JI744_18855</name>
</gene>
<dbReference type="GO" id="GO:0016616">
    <property type="term" value="F:oxidoreductase activity, acting on the CH-OH group of donors, NAD or NADP as acceptor"/>
    <property type="evidence" value="ECO:0007669"/>
    <property type="project" value="UniProtKB-ARBA"/>
</dbReference>
<keyword evidence="6" id="KW-1185">Reference proteome</keyword>
<evidence type="ECO:0000259" key="4">
    <source>
        <dbReference type="SMART" id="SM00822"/>
    </source>
</evidence>
<dbReference type="Pfam" id="PF00106">
    <property type="entry name" value="adh_short"/>
    <property type="match status" value="1"/>
</dbReference>
<dbReference type="InterPro" id="IPR002347">
    <property type="entry name" value="SDR_fam"/>
</dbReference>
<feature type="domain" description="Ketoreductase" evidence="4">
    <location>
        <begin position="2"/>
        <end position="174"/>
    </location>
</feature>
<proteinExistence type="inferred from homology"/>
<dbReference type="Gene3D" id="3.40.50.720">
    <property type="entry name" value="NAD(P)-binding Rossmann-like Domain"/>
    <property type="match status" value="1"/>
</dbReference>
<organism evidence="5 6">
    <name type="scientific">Fuscibacter oryzae</name>
    <dbReference type="NCBI Taxonomy" id="2803939"/>
    <lineage>
        <taxon>Bacteria</taxon>
        <taxon>Pseudomonadati</taxon>
        <taxon>Pseudomonadota</taxon>
        <taxon>Alphaproteobacteria</taxon>
        <taxon>Rhodobacterales</taxon>
        <taxon>Paracoccaceae</taxon>
        <taxon>Fuscibacter</taxon>
    </lineage>
</organism>
<keyword evidence="2" id="KW-0560">Oxidoreductase</keyword>
<dbReference type="InterPro" id="IPR036291">
    <property type="entry name" value="NAD(P)-bd_dom_sf"/>
</dbReference>
<dbReference type="InterPro" id="IPR057326">
    <property type="entry name" value="KR_dom"/>
</dbReference>
<dbReference type="InterPro" id="IPR020904">
    <property type="entry name" value="Sc_DH/Rdtase_CS"/>
</dbReference>
<dbReference type="PROSITE" id="PS00061">
    <property type="entry name" value="ADH_SHORT"/>
    <property type="match status" value="1"/>
</dbReference>
<evidence type="ECO:0000256" key="1">
    <source>
        <dbReference type="ARBA" id="ARBA00006484"/>
    </source>
</evidence>
<dbReference type="GO" id="GO:0016020">
    <property type="term" value="C:membrane"/>
    <property type="evidence" value="ECO:0007669"/>
    <property type="project" value="TreeGrafter"/>
</dbReference>
<evidence type="ECO:0000313" key="5">
    <source>
        <dbReference type="EMBL" id="MBL4930164.1"/>
    </source>
</evidence>
<comment type="similarity">
    <text evidence="1 3">Belongs to the short-chain dehydrogenases/reductases (SDR) family.</text>
</comment>
<dbReference type="SUPFAM" id="SSF51735">
    <property type="entry name" value="NAD(P)-binding Rossmann-fold domains"/>
    <property type="match status" value="1"/>
</dbReference>
<dbReference type="PRINTS" id="PR00080">
    <property type="entry name" value="SDRFAMILY"/>
</dbReference>
<evidence type="ECO:0000256" key="2">
    <source>
        <dbReference type="ARBA" id="ARBA00023002"/>
    </source>
</evidence>
<evidence type="ECO:0000313" key="6">
    <source>
        <dbReference type="Proteomes" id="UP000619033"/>
    </source>
</evidence>
<sequence length="237" mass="24631">MKTALITGATSGIGRAMALALHKAGYGVLALGRSQDALAELRAVAPGISTVAVDVTDRDALAAALGAWQIDVLVNNAGVMPQPGSFDTMSLEDIDRTVLVNLQAVLWLTRAVVPQMRQRQAGHIVFTGSSAAHAPGANFAVYAATKAAIAAFAAGLRGDVAASGIRVTELVPGRVETALYTQILTDETRSAMYEGGQSLQPEDVAEALVAVLGLPARADITRLDIMPTRPVPPIKLK</sequence>
<name>A0A8J7N091_9RHOB</name>
<comment type="caution">
    <text evidence="5">The sequence shown here is derived from an EMBL/GenBank/DDBJ whole genome shotgun (WGS) entry which is preliminary data.</text>
</comment>
<dbReference type="SMART" id="SM00822">
    <property type="entry name" value="PKS_KR"/>
    <property type="match status" value="1"/>
</dbReference>
<evidence type="ECO:0000256" key="3">
    <source>
        <dbReference type="RuleBase" id="RU000363"/>
    </source>
</evidence>
<reference evidence="5" key="1">
    <citation type="submission" date="2021-01" db="EMBL/GenBank/DDBJ databases">
        <title>Genome seq and assembly of Tabrizicola sp. KVB23.</title>
        <authorList>
            <person name="Chhetri G."/>
        </authorList>
    </citation>
    <scope>NUCLEOTIDE SEQUENCE</scope>
    <source>
        <strain evidence="5">KVB23</strain>
    </source>
</reference>
<protein>
    <submittedName>
        <fullName evidence="5">SDR family oxidoreductase</fullName>
    </submittedName>
</protein>